<dbReference type="GO" id="GO:0003700">
    <property type="term" value="F:DNA-binding transcription factor activity"/>
    <property type="evidence" value="ECO:0007669"/>
    <property type="project" value="InterPro"/>
</dbReference>
<dbReference type="InterPro" id="IPR011663">
    <property type="entry name" value="UTRA"/>
</dbReference>
<evidence type="ECO:0000256" key="3">
    <source>
        <dbReference type="ARBA" id="ARBA00023163"/>
    </source>
</evidence>
<dbReference type="InterPro" id="IPR000524">
    <property type="entry name" value="Tscrpt_reg_HTH_GntR"/>
</dbReference>
<dbReference type="InterPro" id="IPR028978">
    <property type="entry name" value="Chorismate_lyase_/UTRA_dom_sf"/>
</dbReference>
<dbReference type="Proteomes" id="UP000238196">
    <property type="component" value="Unassembled WGS sequence"/>
</dbReference>
<evidence type="ECO:0000313" key="6">
    <source>
        <dbReference type="Proteomes" id="UP000238196"/>
    </source>
</evidence>
<dbReference type="GO" id="GO:0003677">
    <property type="term" value="F:DNA binding"/>
    <property type="evidence" value="ECO:0007669"/>
    <property type="project" value="UniProtKB-KW"/>
</dbReference>
<comment type="caution">
    <text evidence="5">The sequence shown here is derived from an EMBL/GenBank/DDBJ whole genome shotgun (WGS) entry which is preliminary data.</text>
</comment>
<keyword evidence="3" id="KW-0804">Transcription</keyword>
<organism evidence="5 6">
    <name type="scientific">Proteobacteria bacterium 228</name>
    <dbReference type="NCBI Taxonomy" id="2083153"/>
    <lineage>
        <taxon>Bacteria</taxon>
        <taxon>Pseudomonadati</taxon>
        <taxon>Pseudomonadota</taxon>
    </lineage>
</organism>
<evidence type="ECO:0000256" key="2">
    <source>
        <dbReference type="ARBA" id="ARBA00023125"/>
    </source>
</evidence>
<evidence type="ECO:0000256" key="1">
    <source>
        <dbReference type="ARBA" id="ARBA00023015"/>
    </source>
</evidence>
<gene>
    <name evidence="5" type="ORF">C4K68_07100</name>
</gene>
<dbReference type="EMBL" id="PRLP01000021">
    <property type="protein sequence ID" value="PPC78083.1"/>
    <property type="molecule type" value="Genomic_DNA"/>
</dbReference>
<feature type="domain" description="HTH gntR-type" evidence="4">
    <location>
        <begin position="57"/>
        <end position="125"/>
    </location>
</feature>
<protein>
    <submittedName>
        <fullName evidence="5">Transcriptional regulator</fullName>
    </submittedName>
</protein>
<dbReference type="Gene3D" id="1.10.10.10">
    <property type="entry name" value="Winged helix-like DNA-binding domain superfamily/Winged helix DNA-binding domain"/>
    <property type="match status" value="1"/>
</dbReference>
<evidence type="ECO:0000259" key="4">
    <source>
        <dbReference type="PROSITE" id="PS50949"/>
    </source>
</evidence>
<proteinExistence type="predicted"/>
<name>A0A2S5KTP2_9PROT</name>
<dbReference type="SMART" id="SM00345">
    <property type="entry name" value="HTH_GNTR"/>
    <property type="match status" value="1"/>
</dbReference>
<keyword evidence="2" id="KW-0238">DNA-binding</keyword>
<evidence type="ECO:0000313" key="5">
    <source>
        <dbReference type="EMBL" id="PPC78083.1"/>
    </source>
</evidence>
<dbReference type="InterPro" id="IPR050679">
    <property type="entry name" value="Bact_HTH_transcr_reg"/>
</dbReference>
<reference evidence="5 6" key="1">
    <citation type="submission" date="2018-02" db="EMBL/GenBank/DDBJ databases">
        <title>novel marine gammaproteobacteria from coastal saline agro ecosystem.</title>
        <authorList>
            <person name="Krishnan R."/>
            <person name="Ramesh Kumar N."/>
        </authorList>
    </citation>
    <scope>NUCLEOTIDE SEQUENCE [LARGE SCALE GENOMIC DNA]</scope>
    <source>
        <strain evidence="5 6">228</strain>
    </source>
</reference>
<sequence length="289" mass="32097">MPATPGLPPLAAYQPCGGGLLLTIKKAHFAGRHILSTSQGQRDAASASADDTENSRTPFYLQLRDRIAAQIATGQLSAHSRLPSERTLSEQYQTTRVTARLALGQLEAEGKLYRSNRRGWFVSPERIIYDPSLDVSFTDYVTKQGGVPRTETLQSTSLTVPAWLAQKSGLEEGSEIYHIQRRRYIDGRAILTENIYVNPAVCPGLLRFDFNQSLWKLMRHEYSVSLSDKHVTMYPTALTEPQAGILGVTPGTAGLYVNRISRNSEGVFIEFDEEFWLHDALCISVHAKG</sequence>
<dbReference type="Gene3D" id="3.40.1410.10">
    <property type="entry name" value="Chorismate lyase-like"/>
    <property type="match status" value="1"/>
</dbReference>
<dbReference type="PANTHER" id="PTHR44846:SF10">
    <property type="entry name" value="TRANSCRIPTIONAL REGULATOR-RELATED"/>
    <property type="match status" value="1"/>
</dbReference>
<dbReference type="Pfam" id="PF00392">
    <property type="entry name" value="GntR"/>
    <property type="match status" value="1"/>
</dbReference>
<dbReference type="CDD" id="cd07377">
    <property type="entry name" value="WHTH_GntR"/>
    <property type="match status" value="1"/>
</dbReference>
<accession>A0A2S5KTP2</accession>
<dbReference type="GO" id="GO:0045892">
    <property type="term" value="P:negative regulation of DNA-templated transcription"/>
    <property type="evidence" value="ECO:0007669"/>
    <property type="project" value="TreeGrafter"/>
</dbReference>
<dbReference type="SUPFAM" id="SSF46785">
    <property type="entry name" value="Winged helix' DNA-binding domain"/>
    <property type="match status" value="1"/>
</dbReference>
<dbReference type="PANTHER" id="PTHR44846">
    <property type="entry name" value="MANNOSYL-D-GLYCERATE TRANSPORT/METABOLISM SYSTEM REPRESSOR MNGR-RELATED"/>
    <property type="match status" value="1"/>
</dbReference>
<dbReference type="Pfam" id="PF07702">
    <property type="entry name" value="UTRA"/>
    <property type="match status" value="1"/>
</dbReference>
<dbReference type="InterPro" id="IPR036390">
    <property type="entry name" value="WH_DNA-bd_sf"/>
</dbReference>
<keyword evidence="1" id="KW-0805">Transcription regulation</keyword>
<dbReference type="PRINTS" id="PR00035">
    <property type="entry name" value="HTHGNTR"/>
</dbReference>
<dbReference type="OrthoDB" id="9784545at2"/>
<dbReference type="PROSITE" id="PS50949">
    <property type="entry name" value="HTH_GNTR"/>
    <property type="match status" value="1"/>
</dbReference>
<dbReference type="InterPro" id="IPR036388">
    <property type="entry name" value="WH-like_DNA-bd_sf"/>
</dbReference>
<dbReference type="SMART" id="SM00866">
    <property type="entry name" value="UTRA"/>
    <property type="match status" value="1"/>
</dbReference>
<dbReference type="SUPFAM" id="SSF64288">
    <property type="entry name" value="Chorismate lyase-like"/>
    <property type="match status" value="1"/>
</dbReference>
<dbReference type="AlphaFoldDB" id="A0A2S5KTP2"/>